<dbReference type="InParanoid" id="T1HPP8"/>
<evidence type="ECO:0000313" key="2">
    <source>
        <dbReference type="Proteomes" id="UP000015103"/>
    </source>
</evidence>
<dbReference type="EMBL" id="ACPB03001466">
    <property type="status" value="NOT_ANNOTATED_CDS"/>
    <property type="molecule type" value="Genomic_DNA"/>
</dbReference>
<dbReference type="VEuPathDB" id="VectorBase:RPRC006022"/>
<dbReference type="EnsemblMetazoa" id="RPRC006022-RA">
    <property type="protein sequence ID" value="RPRC006022-PA"/>
    <property type="gene ID" value="RPRC006022"/>
</dbReference>
<reference evidence="1" key="1">
    <citation type="submission" date="2015-05" db="UniProtKB">
        <authorList>
            <consortium name="EnsemblMetazoa"/>
        </authorList>
    </citation>
    <scope>IDENTIFICATION</scope>
</reference>
<organism evidence="1 2">
    <name type="scientific">Rhodnius prolixus</name>
    <name type="common">Triatomid bug</name>
    <dbReference type="NCBI Taxonomy" id="13249"/>
    <lineage>
        <taxon>Eukaryota</taxon>
        <taxon>Metazoa</taxon>
        <taxon>Ecdysozoa</taxon>
        <taxon>Arthropoda</taxon>
        <taxon>Hexapoda</taxon>
        <taxon>Insecta</taxon>
        <taxon>Pterygota</taxon>
        <taxon>Neoptera</taxon>
        <taxon>Paraneoptera</taxon>
        <taxon>Hemiptera</taxon>
        <taxon>Heteroptera</taxon>
        <taxon>Panheteroptera</taxon>
        <taxon>Cimicomorpha</taxon>
        <taxon>Reduviidae</taxon>
        <taxon>Triatominae</taxon>
        <taxon>Rhodnius</taxon>
    </lineage>
</organism>
<dbReference type="AlphaFoldDB" id="T1HPP8"/>
<dbReference type="HOGENOM" id="CLU_2064344_0_0_1"/>
<name>T1HPP8_RHOPR</name>
<protein>
    <submittedName>
        <fullName evidence="1">Uncharacterized protein</fullName>
    </submittedName>
</protein>
<sequence length="119" mass="13240">MLSYVLIFVLLFYKCELNTIHGKHVIVNGSIEKVQLTNDSVKEEQTKRVNPPPIAEVIHGKVNSVIHEIRGSIDDIPTLLSDAKQKDGLLSPTHLEHNSVTDVWALRQTTILGDMDGSD</sequence>
<evidence type="ECO:0000313" key="1">
    <source>
        <dbReference type="EnsemblMetazoa" id="RPRC006022-PA"/>
    </source>
</evidence>
<accession>T1HPP8</accession>
<keyword evidence="2" id="KW-1185">Reference proteome</keyword>
<dbReference type="EMBL" id="ACPB03001467">
    <property type="status" value="NOT_ANNOTATED_CDS"/>
    <property type="molecule type" value="Genomic_DNA"/>
</dbReference>
<dbReference type="Proteomes" id="UP000015103">
    <property type="component" value="Unassembled WGS sequence"/>
</dbReference>
<proteinExistence type="predicted"/>